<dbReference type="EMBL" id="CP032707">
    <property type="protein sequence ID" value="AYG95656.1"/>
    <property type="molecule type" value="Genomic_DNA"/>
</dbReference>
<evidence type="ECO:0000313" key="1">
    <source>
        <dbReference type="EMBL" id="AYG95656.1"/>
    </source>
</evidence>
<dbReference type="AlphaFoldDB" id="A0A494RQU9"/>
<organism evidence="1 2">
    <name type="scientific">Brevundimonas naejangsanensis</name>
    <dbReference type="NCBI Taxonomy" id="588932"/>
    <lineage>
        <taxon>Bacteria</taxon>
        <taxon>Pseudomonadati</taxon>
        <taxon>Pseudomonadota</taxon>
        <taxon>Alphaproteobacteria</taxon>
        <taxon>Caulobacterales</taxon>
        <taxon>Caulobacteraceae</taxon>
        <taxon>Brevundimonas</taxon>
    </lineage>
</organism>
<keyword evidence="2" id="KW-1185">Reference proteome</keyword>
<accession>A0A494RQU9</accession>
<name>A0A494RQU9_9CAUL</name>
<proteinExistence type="predicted"/>
<gene>
    <name evidence="1" type="ORF">D8I30_11030</name>
</gene>
<reference evidence="1 2" key="1">
    <citation type="submission" date="2018-10" db="EMBL/GenBank/DDBJ databases">
        <title>Complete genome sequence of Brevundimonas naejangsanensis BRV3.</title>
        <authorList>
            <person name="Berrios L."/>
            <person name="Ely B."/>
        </authorList>
    </citation>
    <scope>NUCLEOTIDE SEQUENCE [LARGE SCALE GENOMIC DNA]</scope>
    <source>
        <strain evidence="1 2">BRV3</strain>
    </source>
</reference>
<sequence length="228" mass="25470">MTSTNNALDLDAFDQQVIALADARIAEGAPALINALGVRLGPDLGKMKLQTGQSFQAYIKSRPALANRYDIVLVKENTPGLWPKGREYEPVPTAFGQTPRRSRAPRYLHWLWAAFAESSDGRPRYFDPEQRQIHLEDTPQPTWVEIPAYLIRSGDEPLTVPEIHRRIEEWFRLTGLESSSFLDLAAPVTTAKSGRTVLDLLISSLTVKQMQGVTLPLDVVAELSKRHA</sequence>
<dbReference type="Proteomes" id="UP000276984">
    <property type="component" value="Chromosome"/>
</dbReference>
<evidence type="ECO:0000313" key="2">
    <source>
        <dbReference type="Proteomes" id="UP000276984"/>
    </source>
</evidence>
<dbReference type="RefSeq" id="WP_121482790.1">
    <property type="nucleotide sequence ID" value="NZ_CP032707.1"/>
</dbReference>
<protein>
    <submittedName>
        <fullName evidence="1">Uncharacterized protein</fullName>
    </submittedName>
</protein>